<dbReference type="Proteomes" id="UP000094043">
    <property type="component" value="Chromosome 6"/>
</dbReference>
<sequence>MNRMAHGEPEESIAHRFDLPKGDVARFYDRCLVASVHRSSEFIAWPSCAERDRIKYSVQNLWGLFSCVDFIDGSHINLAQAPAKPERGAASFWTRKPR</sequence>
<gene>
    <name evidence="1" type="ORF">L203_104793</name>
</gene>
<keyword evidence="2" id="KW-1185">Reference proteome</keyword>
<dbReference type="RefSeq" id="XP_066070267.1">
    <property type="nucleotide sequence ID" value="XM_066214170.1"/>
</dbReference>
<dbReference type="AlphaFoldDB" id="A0AAJ8M3C3"/>
<proteinExistence type="predicted"/>
<accession>A0AAJ8M3C3</accession>
<reference evidence="1" key="3">
    <citation type="submission" date="2024-01" db="EMBL/GenBank/DDBJ databases">
        <authorList>
            <person name="Coelho M.A."/>
            <person name="David-Palma M."/>
            <person name="Shea T."/>
            <person name="Sun S."/>
            <person name="Cuomo C.A."/>
            <person name="Heitman J."/>
        </authorList>
    </citation>
    <scope>NUCLEOTIDE SEQUENCE</scope>
    <source>
        <strain evidence="1">CBS 7841</strain>
    </source>
</reference>
<evidence type="ECO:0008006" key="3">
    <source>
        <dbReference type="Google" id="ProtNLM"/>
    </source>
</evidence>
<dbReference type="GeneID" id="91089003"/>
<reference evidence="1" key="1">
    <citation type="submission" date="2016-06" db="EMBL/GenBank/DDBJ databases">
        <authorList>
            <person name="Cuomo C."/>
            <person name="Litvintseva A."/>
            <person name="Heitman J."/>
            <person name="Chen Y."/>
            <person name="Sun S."/>
            <person name="Springer D."/>
            <person name="Dromer F."/>
            <person name="Young S."/>
            <person name="Zeng Q."/>
            <person name="Chapman S."/>
            <person name="Gujja S."/>
            <person name="Saif S."/>
            <person name="Birren B."/>
        </authorList>
    </citation>
    <scope>NUCLEOTIDE SEQUENCE</scope>
    <source>
        <strain evidence="1">CBS 7841</strain>
    </source>
</reference>
<name>A0AAJ8M3C3_9TREE</name>
<dbReference type="EMBL" id="CP143789">
    <property type="protein sequence ID" value="WVN89567.1"/>
    <property type="molecule type" value="Genomic_DNA"/>
</dbReference>
<dbReference type="KEGG" id="cdep:91089003"/>
<evidence type="ECO:0000313" key="1">
    <source>
        <dbReference type="EMBL" id="WVN89567.1"/>
    </source>
</evidence>
<organism evidence="1 2">
    <name type="scientific">Cryptococcus depauperatus CBS 7841</name>
    <dbReference type="NCBI Taxonomy" id="1295531"/>
    <lineage>
        <taxon>Eukaryota</taxon>
        <taxon>Fungi</taxon>
        <taxon>Dikarya</taxon>
        <taxon>Basidiomycota</taxon>
        <taxon>Agaricomycotina</taxon>
        <taxon>Tremellomycetes</taxon>
        <taxon>Tremellales</taxon>
        <taxon>Cryptococcaceae</taxon>
        <taxon>Cryptococcus</taxon>
    </lineage>
</organism>
<evidence type="ECO:0000313" key="2">
    <source>
        <dbReference type="Proteomes" id="UP000094043"/>
    </source>
</evidence>
<reference evidence="1" key="2">
    <citation type="journal article" date="2022" name="Elife">
        <title>Obligate sexual reproduction of a homothallic fungus closely related to the Cryptococcus pathogenic species complex.</title>
        <authorList>
            <person name="Passer A.R."/>
            <person name="Clancey S.A."/>
            <person name="Shea T."/>
            <person name="David-Palma M."/>
            <person name="Averette A.F."/>
            <person name="Boekhout T."/>
            <person name="Porcel B.M."/>
            <person name="Nowrousian M."/>
            <person name="Cuomo C.A."/>
            <person name="Sun S."/>
            <person name="Heitman J."/>
            <person name="Coelho M.A."/>
        </authorList>
    </citation>
    <scope>NUCLEOTIDE SEQUENCE</scope>
    <source>
        <strain evidence="1">CBS 7841</strain>
    </source>
</reference>
<protein>
    <recommendedName>
        <fullName evidence="3">DDE Tnp4 domain-containing protein</fullName>
    </recommendedName>
</protein>